<keyword evidence="1" id="KW-0812">Transmembrane</keyword>
<dbReference type="EMBL" id="AUYC01000029">
    <property type="protein sequence ID" value="KZN63114.1"/>
    <property type="molecule type" value="Genomic_DNA"/>
</dbReference>
<organism evidence="2 3">
    <name type="scientific">Pseudoalteromonas luteoviolacea CPMOR-1</name>
    <dbReference type="NCBI Taxonomy" id="1365248"/>
    <lineage>
        <taxon>Bacteria</taxon>
        <taxon>Pseudomonadati</taxon>
        <taxon>Pseudomonadota</taxon>
        <taxon>Gammaproteobacteria</taxon>
        <taxon>Alteromonadales</taxon>
        <taxon>Pseudoalteromonadaceae</taxon>
        <taxon>Pseudoalteromonas</taxon>
    </lineage>
</organism>
<dbReference type="AlphaFoldDB" id="A0A162BJM9"/>
<accession>A0A162BJM9</accession>
<keyword evidence="1" id="KW-1133">Transmembrane helix</keyword>
<proteinExistence type="predicted"/>
<feature type="transmembrane region" description="Helical" evidence="1">
    <location>
        <begin position="6"/>
        <end position="23"/>
    </location>
</feature>
<gene>
    <name evidence="2" type="ORF">N473_02055</name>
</gene>
<evidence type="ECO:0000313" key="2">
    <source>
        <dbReference type="EMBL" id="KZN63114.1"/>
    </source>
</evidence>
<comment type="caution">
    <text evidence="2">The sequence shown here is derived from an EMBL/GenBank/DDBJ whole genome shotgun (WGS) entry which is preliminary data.</text>
</comment>
<evidence type="ECO:0000313" key="3">
    <source>
        <dbReference type="Proteomes" id="UP000076486"/>
    </source>
</evidence>
<protein>
    <recommendedName>
        <fullName evidence="4">Cardiolipin synthase N-terminal domain-containing protein</fullName>
    </recommendedName>
</protein>
<dbReference type="PATRIC" id="fig|1365248.3.peg.2602"/>
<dbReference type="Proteomes" id="UP000076486">
    <property type="component" value="Unassembled WGS sequence"/>
</dbReference>
<sequence length="68" mass="7697">MTELMLMVGMVCLYLAPIAMVAGSKRSKGHEKNGWLIGTLFFSWVALLLYVTMIPKTGRVKTRRKKHS</sequence>
<name>A0A162BJM9_9GAMM</name>
<reference evidence="2 3" key="1">
    <citation type="submission" date="2013-07" db="EMBL/GenBank/DDBJ databases">
        <title>Comparative Genomic and Metabolomic Analysis of Twelve Strains of Pseudoalteromonas luteoviolacea.</title>
        <authorList>
            <person name="Vynne N.G."/>
            <person name="Mansson M."/>
            <person name="Gram L."/>
        </authorList>
    </citation>
    <scope>NUCLEOTIDE SEQUENCE [LARGE SCALE GENOMIC DNA]</scope>
    <source>
        <strain evidence="2 3">CPMOR-1</strain>
    </source>
</reference>
<evidence type="ECO:0000256" key="1">
    <source>
        <dbReference type="SAM" id="Phobius"/>
    </source>
</evidence>
<evidence type="ECO:0008006" key="4">
    <source>
        <dbReference type="Google" id="ProtNLM"/>
    </source>
</evidence>
<feature type="transmembrane region" description="Helical" evidence="1">
    <location>
        <begin position="35"/>
        <end position="54"/>
    </location>
</feature>
<dbReference type="RefSeq" id="WP_231099565.1">
    <property type="nucleotide sequence ID" value="NZ_AUYC01000029.1"/>
</dbReference>
<keyword evidence="1" id="KW-0472">Membrane</keyword>